<dbReference type="Proteomes" id="UP000054248">
    <property type="component" value="Unassembled WGS sequence"/>
</dbReference>
<dbReference type="AlphaFoldDB" id="A0A0C3K4Z4"/>
<keyword evidence="1" id="KW-0833">Ubl conjugation pathway</keyword>
<keyword evidence="4" id="KW-1185">Reference proteome</keyword>
<dbReference type="InterPro" id="IPR001680">
    <property type="entry name" value="WD40_rpt"/>
</dbReference>
<dbReference type="PANTHER" id="PTHR19872:SF9">
    <property type="entry name" value="UBIQUITIN-BINDING SDF UBIQUITIN LIGASE COMPLEX SUBUNIT"/>
    <property type="match status" value="1"/>
</dbReference>
<name>A0A0C3K4Z4_9AGAM</name>
<gene>
    <name evidence="3" type="ORF">M407DRAFT_33889</name>
</gene>
<dbReference type="SMART" id="SM00320">
    <property type="entry name" value="WD40"/>
    <property type="match status" value="2"/>
</dbReference>
<protein>
    <submittedName>
        <fullName evidence="3">Uncharacterized protein</fullName>
    </submittedName>
</protein>
<dbReference type="InterPro" id="IPR036322">
    <property type="entry name" value="WD40_repeat_dom_sf"/>
</dbReference>
<dbReference type="SUPFAM" id="SSF50978">
    <property type="entry name" value="WD40 repeat-like"/>
    <property type="match status" value="1"/>
</dbReference>
<dbReference type="InterPro" id="IPR015943">
    <property type="entry name" value="WD40/YVTN_repeat-like_dom_sf"/>
</dbReference>
<evidence type="ECO:0000256" key="2">
    <source>
        <dbReference type="PROSITE-ProRule" id="PRU00221"/>
    </source>
</evidence>
<dbReference type="PROSITE" id="PS50082">
    <property type="entry name" value="WD_REPEATS_2"/>
    <property type="match status" value="2"/>
</dbReference>
<accession>A0A0C3K4Z4</accession>
<evidence type="ECO:0000256" key="1">
    <source>
        <dbReference type="ARBA" id="ARBA00022786"/>
    </source>
</evidence>
<evidence type="ECO:0000313" key="3">
    <source>
        <dbReference type="EMBL" id="KIO16463.1"/>
    </source>
</evidence>
<dbReference type="EMBL" id="KN823559">
    <property type="protein sequence ID" value="KIO16463.1"/>
    <property type="molecule type" value="Genomic_DNA"/>
</dbReference>
<organism evidence="3 4">
    <name type="scientific">Tulasnella calospora MUT 4182</name>
    <dbReference type="NCBI Taxonomy" id="1051891"/>
    <lineage>
        <taxon>Eukaryota</taxon>
        <taxon>Fungi</taxon>
        <taxon>Dikarya</taxon>
        <taxon>Basidiomycota</taxon>
        <taxon>Agaricomycotina</taxon>
        <taxon>Agaricomycetes</taxon>
        <taxon>Cantharellales</taxon>
        <taxon>Tulasnellaceae</taxon>
        <taxon>Tulasnella</taxon>
    </lineage>
</organism>
<feature type="repeat" description="WD" evidence="2">
    <location>
        <begin position="3"/>
        <end position="42"/>
    </location>
</feature>
<feature type="repeat" description="WD" evidence="2">
    <location>
        <begin position="43"/>
        <end position="76"/>
    </location>
</feature>
<proteinExistence type="predicted"/>
<dbReference type="Gene3D" id="2.130.10.10">
    <property type="entry name" value="YVTN repeat-like/Quinoprotein amine dehydrogenase"/>
    <property type="match status" value="1"/>
</dbReference>
<dbReference type="PROSITE" id="PS50294">
    <property type="entry name" value="WD_REPEATS_REGION"/>
    <property type="match status" value="1"/>
</dbReference>
<evidence type="ECO:0000313" key="4">
    <source>
        <dbReference type="Proteomes" id="UP000054248"/>
    </source>
</evidence>
<reference evidence="4" key="2">
    <citation type="submission" date="2015-01" db="EMBL/GenBank/DDBJ databases">
        <title>Evolutionary Origins and Diversification of the Mycorrhizal Mutualists.</title>
        <authorList>
            <consortium name="DOE Joint Genome Institute"/>
            <consortium name="Mycorrhizal Genomics Consortium"/>
            <person name="Kohler A."/>
            <person name="Kuo A."/>
            <person name="Nagy L.G."/>
            <person name="Floudas D."/>
            <person name="Copeland A."/>
            <person name="Barry K.W."/>
            <person name="Cichocki N."/>
            <person name="Veneault-Fourrey C."/>
            <person name="LaButti K."/>
            <person name="Lindquist E.A."/>
            <person name="Lipzen A."/>
            <person name="Lundell T."/>
            <person name="Morin E."/>
            <person name="Murat C."/>
            <person name="Riley R."/>
            <person name="Ohm R."/>
            <person name="Sun H."/>
            <person name="Tunlid A."/>
            <person name="Henrissat B."/>
            <person name="Grigoriev I.V."/>
            <person name="Hibbett D.S."/>
            <person name="Martin F."/>
        </authorList>
    </citation>
    <scope>NUCLEOTIDE SEQUENCE [LARGE SCALE GENOMIC DNA]</scope>
    <source>
        <strain evidence="4">MUT 4182</strain>
    </source>
</reference>
<dbReference type="Pfam" id="PF00400">
    <property type="entry name" value="WD40"/>
    <property type="match status" value="2"/>
</dbReference>
<dbReference type="HOGENOM" id="CLU_000288_57_30_1"/>
<keyword evidence="2" id="KW-0853">WD repeat</keyword>
<dbReference type="STRING" id="1051891.A0A0C3K4Z4"/>
<dbReference type="OrthoDB" id="5580488at2759"/>
<dbReference type="InterPro" id="IPR051075">
    <property type="entry name" value="SCF_subunit_WD-repeat"/>
</dbReference>
<dbReference type="PANTHER" id="PTHR19872">
    <property type="entry name" value="UBIQUITIN LIGASE SPECIFICITY FACTOR/HREP PROTEIN"/>
    <property type="match status" value="1"/>
</dbReference>
<reference evidence="3 4" key="1">
    <citation type="submission" date="2014-04" db="EMBL/GenBank/DDBJ databases">
        <authorList>
            <consortium name="DOE Joint Genome Institute"/>
            <person name="Kuo A."/>
            <person name="Girlanda M."/>
            <person name="Perotto S."/>
            <person name="Kohler A."/>
            <person name="Nagy L.G."/>
            <person name="Floudas D."/>
            <person name="Copeland A."/>
            <person name="Barry K.W."/>
            <person name="Cichocki N."/>
            <person name="Veneault-Fourrey C."/>
            <person name="LaButti K."/>
            <person name="Lindquist E.A."/>
            <person name="Lipzen A."/>
            <person name="Lundell T."/>
            <person name="Morin E."/>
            <person name="Murat C."/>
            <person name="Sun H."/>
            <person name="Tunlid A."/>
            <person name="Henrissat B."/>
            <person name="Grigoriev I.V."/>
            <person name="Hibbett D.S."/>
            <person name="Martin F."/>
            <person name="Nordberg H.P."/>
            <person name="Cantor M.N."/>
            <person name="Hua S.X."/>
        </authorList>
    </citation>
    <scope>NUCLEOTIDE SEQUENCE [LARGE SCALE GENOMIC DNA]</scope>
    <source>
        <strain evidence="3 4">MUT 4182</strain>
    </source>
</reference>
<sequence length="76" mass="8232">MTLFGHIEGVWAIASDKLRLVSASHDKTIKIWNRYEGRCTATLVGHRGAVTCLALGDDKIVSGSDDGDVRIWSFGG</sequence>